<name>A0A915J5R6_ROMCU</name>
<reference evidence="2" key="1">
    <citation type="submission" date="2022-11" db="UniProtKB">
        <authorList>
            <consortium name="WormBaseParasite"/>
        </authorList>
    </citation>
    <scope>IDENTIFICATION</scope>
</reference>
<sequence>MLRRRRKKPAHKCISWFYC</sequence>
<evidence type="ECO:0000313" key="1">
    <source>
        <dbReference type="Proteomes" id="UP000887565"/>
    </source>
</evidence>
<dbReference type="AlphaFoldDB" id="A0A915J5R6"/>
<keyword evidence="1" id="KW-1185">Reference proteome</keyword>
<organism evidence="1 2">
    <name type="scientific">Romanomermis culicivorax</name>
    <name type="common">Nematode worm</name>
    <dbReference type="NCBI Taxonomy" id="13658"/>
    <lineage>
        <taxon>Eukaryota</taxon>
        <taxon>Metazoa</taxon>
        <taxon>Ecdysozoa</taxon>
        <taxon>Nematoda</taxon>
        <taxon>Enoplea</taxon>
        <taxon>Dorylaimia</taxon>
        <taxon>Mermithida</taxon>
        <taxon>Mermithoidea</taxon>
        <taxon>Mermithidae</taxon>
        <taxon>Romanomermis</taxon>
    </lineage>
</organism>
<accession>A0A915J5R6</accession>
<dbReference type="Proteomes" id="UP000887565">
    <property type="component" value="Unplaced"/>
</dbReference>
<evidence type="ECO:0000313" key="2">
    <source>
        <dbReference type="WBParaSite" id="nRc.2.0.1.t21129-RA"/>
    </source>
</evidence>
<proteinExistence type="predicted"/>
<protein>
    <submittedName>
        <fullName evidence="2">Uncharacterized protein</fullName>
    </submittedName>
</protein>
<dbReference type="WBParaSite" id="nRc.2.0.1.t21129-RA">
    <property type="protein sequence ID" value="nRc.2.0.1.t21129-RA"/>
    <property type="gene ID" value="nRc.2.0.1.g21129"/>
</dbReference>